<keyword evidence="10 14" id="KW-0406">Ion transport</keyword>
<keyword evidence="7 14" id="KW-0851">Voltage-gated channel</keyword>
<dbReference type="CDD" id="cd00038">
    <property type="entry name" value="CAP_ED"/>
    <property type="match status" value="1"/>
</dbReference>
<feature type="transmembrane region" description="Helical" evidence="14">
    <location>
        <begin position="276"/>
        <end position="294"/>
    </location>
</feature>
<comment type="caution">
    <text evidence="17">The sequence shown here is derived from an EMBL/GenBank/DDBJ whole genome shotgun (WGS) entry which is preliminary data.</text>
</comment>
<dbReference type="Gene3D" id="2.60.120.10">
    <property type="entry name" value="Jelly Rolls"/>
    <property type="match status" value="1"/>
</dbReference>
<feature type="transmembrane region" description="Helical" evidence="14">
    <location>
        <begin position="98"/>
        <end position="116"/>
    </location>
</feature>
<comment type="domain">
    <text evidence="14">The KHA domain (rich in hydrophobic and acidic residues) present in the C-terminal part is likely to be important for tetramerization.</text>
</comment>
<dbReference type="InterPro" id="IPR005821">
    <property type="entry name" value="Ion_trans_dom"/>
</dbReference>
<feature type="transmembrane region" description="Helical" evidence="14">
    <location>
        <begin position="64"/>
        <end position="86"/>
    </location>
</feature>
<sequence>MSFSCTKYFFQRFCVDEFHMNTGSQSGFFSSDLLPSLGARINQATKLRRYIISPFNPRYRAWEMFLVVLVIYSAWICPFEFAFLTYKQEDALFIIDNLVNSFFAIDIMLTFFVAYLDSQSYLLVDEPRKIAIRYISTWFIFDVCSTVPLQSISLLFTDQSSGIGFKLLNMLRLWRLRRVSSLFARLEKDIRFNYFWTRCTKLISVTLFAVHCAGCLNYLIADRYPDPTRTWIGAVYPNFKRQSLWNRYVTAIYFSIVTLTTTGYGDLHAENPREMLFAIFYLLFNLGLTSYLIGNMTNLVVHWTSRTRTFRETVRAASEFAKRNQLPSHVQGQILAHICLKFKTEELKQQETLNILPKAIRSSIAYYLFFPIIQKTRLFQGVSHDFLFQLVSEIEAEYFPPKEDVILQNEAPAEMYIVVSGAAELIAHINGHDQVLGKAVAGEMFGEIGVLCHRPQPFTVRTIDICQILRLNRTTLMNGIQTNAQDGCIIMNNLFLKLKELESFGLGQHIDPGSILSECLDDGTKGESCSHAGDPLIQEARVVDILDSEAADKKDTGKACKSNTCGIDMNSTAEDNKTALHAAILEGHVGTVRNLLEEGLNAKGWKPNILAEQGGSKSTYDVLPSYKNIGILSEHKVDLIEPQTAENNRNGQFKHIGNGTTNFSDSYLRNPTFFSSNGSSCPTDAGVKRSLKRRIIIHMEFQNKSKSQKQLGKLIILPDSLEELLMVAGQKFGGYNFTKVVNSENAEIDDISVIRDGDHLFLLANEGEIRDCNVTK</sequence>
<keyword evidence="8 14" id="KW-0630">Potassium</keyword>
<keyword evidence="4 14" id="KW-0633">Potassium transport</keyword>
<feature type="transmembrane region" description="Helical" evidence="14">
    <location>
        <begin position="202"/>
        <end position="221"/>
    </location>
</feature>
<dbReference type="PANTHER" id="PTHR45743">
    <property type="entry name" value="POTASSIUM CHANNEL AKT1"/>
    <property type="match status" value="1"/>
</dbReference>
<keyword evidence="6 14" id="KW-0631">Potassium channel</keyword>
<evidence type="ECO:0000313" key="18">
    <source>
        <dbReference type="Proteomes" id="UP001642360"/>
    </source>
</evidence>
<protein>
    <recommendedName>
        <fullName evidence="14">Potassium channel</fullName>
    </recommendedName>
</protein>
<dbReference type="EMBL" id="CAUOFW020004602">
    <property type="protein sequence ID" value="CAK9166355.1"/>
    <property type="molecule type" value="Genomic_DNA"/>
</dbReference>
<feature type="domain" description="KHA" evidence="16">
    <location>
        <begin position="694"/>
        <end position="776"/>
    </location>
</feature>
<feature type="domain" description="Cyclic nucleotide-binding" evidence="15">
    <location>
        <begin position="378"/>
        <end position="476"/>
    </location>
</feature>
<dbReference type="InterPro" id="IPR014710">
    <property type="entry name" value="RmlC-like_jellyroll"/>
</dbReference>
<reference evidence="17 18" key="1">
    <citation type="submission" date="2024-02" db="EMBL/GenBank/DDBJ databases">
        <authorList>
            <person name="Vignale AGUSTIN F."/>
            <person name="Sosa J E."/>
            <person name="Modenutti C."/>
        </authorList>
    </citation>
    <scope>NUCLEOTIDE SEQUENCE [LARGE SCALE GENOMIC DNA]</scope>
</reference>
<feature type="transmembrane region" description="Helical" evidence="14">
    <location>
        <begin position="136"/>
        <end position="156"/>
    </location>
</feature>
<dbReference type="InterPro" id="IPR003938">
    <property type="entry name" value="K_chnl_volt-dep_EAG/ELK/ERG"/>
</dbReference>
<dbReference type="PROSITE" id="PS51490">
    <property type="entry name" value="KHA"/>
    <property type="match status" value="1"/>
</dbReference>
<dbReference type="Pfam" id="PF00520">
    <property type="entry name" value="Ion_trans"/>
    <property type="match status" value="1"/>
</dbReference>
<accession>A0ABC8TAB7</accession>
<dbReference type="InterPro" id="IPR045319">
    <property type="entry name" value="KAT/AKT"/>
</dbReference>
<dbReference type="FunFam" id="2.60.120.10:FF:000074">
    <property type="entry name" value="Potassium channel KAT2"/>
    <property type="match status" value="1"/>
</dbReference>
<dbReference type="AlphaFoldDB" id="A0ABC8TAB7"/>
<comment type="subunit">
    <text evidence="14">The potassium channel is composed of a homo- or heterotetrameric complex of pore-forming subunits.</text>
</comment>
<dbReference type="GO" id="GO:0005249">
    <property type="term" value="F:voltage-gated potassium channel activity"/>
    <property type="evidence" value="ECO:0007669"/>
    <property type="project" value="UniProtKB-UniRule"/>
</dbReference>
<dbReference type="PROSITE" id="PS50297">
    <property type="entry name" value="ANK_REP_REGION"/>
    <property type="match status" value="1"/>
</dbReference>
<evidence type="ECO:0000256" key="4">
    <source>
        <dbReference type="ARBA" id="ARBA00022538"/>
    </source>
</evidence>
<dbReference type="GO" id="GO:0034702">
    <property type="term" value="C:monoatomic ion channel complex"/>
    <property type="evidence" value="ECO:0007669"/>
    <property type="project" value="UniProtKB-KW"/>
</dbReference>
<keyword evidence="11 14" id="KW-0472">Membrane</keyword>
<dbReference type="SUPFAM" id="SSF48403">
    <property type="entry name" value="Ankyrin repeat"/>
    <property type="match status" value="1"/>
</dbReference>
<evidence type="ECO:0000256" key="14">
    <source>
        <dbReference type="RuleBase" id="RU369015"/>
    </source>
</evidence>
<keyword evidence="18" id="KW-1185">Reference proteome</keyword>
<keyword evidence="12 14" id="KW-0407">Ion channel</keyword>
<dbReference type="Gene3D" id="1.25.40.20">
    <property type="entry name" value="Ankyrin repeat-containing domain"/>
    <property type="match status" value="1"/>
</dbReference>
<keyword evidence="3 14" id="KW-0813">Transport</keyword>
<dbReference type="SUPFAM" id="SSF81324">
    <property type="entry name" value="Voltage-gated potassium channels"/>
    <property type="match status" value="1"/>
</dbReference>
<dbReference type="Pfam" id="PF11834">
    <property type="entry name" value="KHA"/>
    <property type="match status" value="1"/>
</dbReference>
<evidence type="ECO:0000259" key="15">
    <source>
        <dbReference type="PROSITE" id="PS50042"/>
    </source>
</evidence>
<evidence type="ECO:0000256" key="8">
    <source>
        <dbReference type="ARBA" id="ARBA00022958"/>
    </source>
</evidence>
<keyword evidence="13" id="KW-0040">ANK repeat</keyword>
<proteinExistence type="inferred from homology"/>
<evidence type="ECO:0000256" key="6">
    <source>
        <dbReference type="ARBA" id="ARBA00022826"/>
    </source>
</evidence>
<dbReference type="InterPro" id="IPR021789">
    <property type="entry name" value="KHA_dom"/>
</dbReference>
<keyword evidence="9 14" id="KW-1133">Transmembrane helix</keyword>
<evidence type="ECO:0000256" key="9">
    <source>
        <dbReference type="ARBA" id="ARBA00022989"/>
    </source>
</evidence>
<dbReference type="SMART" id="SM00100">
    <property type="entry name" value="cNMP"/>
    <property type="match status" value="1"/>
</dbReference>
<dbReference type="InterPro" id="IPR036770">
    <property type="entry name" value="Ankyrin_rpt-contain_sf"/>
</dbReference>
<feature type="repeat" description="ANK" evidence="13">
    <location>
        <begin position="575"/>
        <end position="601"/>
    </location>
</feature>
<evidence type="ECO:0000256" key="3">
    <source>
        <dbReference type="ARBA" id="ARBA00022448"/>
    </source>
</evidence>
<evidence type="ECO:0000256" key="12">
    <source>
        <dbReference type="ARBA" id="ARBA00023303"/>
    </source>
</evidence>
<dbReference type="Pfam" id="PF00027">
    <property type="entry name" value="cNMP_binding"/>
    <property type="match status" value="1"/>
</dbReference>
<evidence type="ECO:0000256" key="2">
    <source>
        <dbReference type="ARBA" id="ARBA00007929"/>
    </source>
</evidence>
<dbReference type="PROSITE" id="PS50088">
    <property type="entry name" value="ANK_REPEAT"/>
    <property type="match status" value="1"/>
</dbReference>
<name>A0ABC8TAB7_9AQUA</name>
<evidence type="ECO:0000256" key="10">
    <source>
        <dbReference type="ARBA" id="ARBA00023065"/>
    </source>
</evidence>
<evidence type="ECO:0000259" key="16">
    <source>
        <dbReference type="PROSITE" id="PS51490"/>
    </source>
</evidence>
<dbReference type="PRINTS" id="PR01463">
    <property type="entry name" value="EAGCHANLFMLY"/>
</dbReference>
<comment type="domain">
    <text evidence="14">The segment S4 is probably the voltage-sensor and is characterized by a series of positively charged amino acids. The pore-forming region H5 is enclosed by the transmembrane segments S5 and S6 in the Shaker-type (1P/6TM) and contains the GYGD signature motif which seems to be involved in potassium selectivity.</text>
</comment>
<dbReference type="InterPro" id="IPR018490">
    <property type="entry name" value="cNMP-bd_dom_sf"/>
</dbReference>
<evidence type="ECO:0000256" key="11">
    <source>
        <dbReference type="ARBA" id="ARBA00023136"/>
    </source>
</evidence>
<evidence type="ECO:0000256" key="13">
    <source>
        <dbReference type="PROSITE-ProRule" id="PRU00023"/>
    </source>
</evidence>
<organism evidence="17 18">
    <name type="scientific">Ilex paraguariensis</name>
    <name type="common">yerba mate</name>
    <dbReference type="NCBI Taxonomy" id="185542"/>
    <lineage>
        <taxon>Eukaryota</taxon>
        <taxon>Viridiplantae</taxon>
        <taxon>Streptophyta</taxon>
        <taxon>Embryophyta</taxon>
        <taxon>Tracheophyta</taxon>
        <taxon>Spermatophyta</taxon>
        <taxon>Magnoliopsida</taxon>
        <taxon>eudicotyledons</taxon>
        <taxon>Gunneridae</taxon>
        <taxon>Pentapetalae</taxon>
        <taxon>asterids</taxon>
        <taxon>campanulids</taxon>
        <taxon>Aquifoliales</taxon>
        <taxon>Aquifoliaceae</taxon>
        <taxon>Ilex</taxon>
    </lineage>
</organism>
<dbReference type="InterPro" id="IPR000595">
    <property type="entry name" value="cNMP-bd_dom"/>
</dbReference>
<comment type="function">
    <text evidence="14">Potassium channel.</text>
</comment>
<dbReference type="FunFam" id="1.10.287.70:FF:000123">
    <property type="entry name" value="Potassium channel KAT3"/>
    <property type="match status" value="1"/>
</dbReference>
<evidence type="ECO:0000256" key="5">
    <source>
        <dbReference type="ARBA" id="ARBA00022692"/>
    </source>
</evidence>
<dbReference type="InterPro" id="IPR002110">
    <property type="entry name" value="Ankyrin_rpt"/>
</dbReference>
<evidence type="ECO:0000313" key="17">
    <source>
        <dbReference type="EMBL" id="CAK9166355.1"/>
    </source>
</evidence>
<dbReference type="PANTHER" id="PTHR45743:SF6">
    <property type="entry name" value="POTASSIUM CHANNEL KAT2"/>
    <property type="match status" value="1"/>
</dbReference>
<comment type="similarity">
    <text evidence="2 14">Belongs to the potassium channel family. Plant (TC 1.A.1.4) subfamily.</text>
</comment>
<dbReference type="SUPFAM" id="SSF51206">
    <property type="entry name" value="cAMP-binding domain-like"/>
    <property type="match status" value="1"/>
</dbReference>
<gene>
    <name evidence="17" type="ORF">ILEXP_LOCUS35573</name>
</gene>
<dbReference type="Gene3D" id="1.10.287.70">
    <property type="match status" value="1"/>
</dbReference>
<keyword evidence="5 14" id="KW-0812">Transmembrane</keyword>
<comment type="subcellular location">
    <subcellularLocation>
        <location evidence="1 14">Membrane</location>
        <topology evidence="1 14">Multi-pass membrane protein</topology>
    </subcellularLocation>
</comment>
<dbReference type="PROSITE" id="PS50042">
    <property type="entry name" value="CNMP_BINDING_3"/>
    <property type="match status" value="1"/>
</dbReference>
<dbReference type="Proteomes" id="UP001642360">
    <property type="component" value="Unassembled WGS sequence"/>
</dbReference>
<evidence type="ECO:0000256" key="7">
    <source>
        <dbReference type="ARBA" id="ARBA00022882"/>
    </source>
</evidence>
<feature type="transmembrane region" description="Helical" evidence="14">
    <location>
        <begin position="245"/>
        <end position="264"/>
    </location>
</feature>
<evidence type="ECO:0000256" key="1">
    <source>
        <dbReference type="ARBA" id="ARBA00004141"/>
    </source>
</evidence>